<dbReference type="Proteomes" id="UP000284706">
    <property type="component" value="Unassembled WGS sequence"/>
</dbReference>
<sequence>MGELPLGAVIHLAKFDLIRSSVEALADAAATLDSVIDSRILFSVKRILDSSLSQSLIKCIIRDSQRNRMVLPPTESLIDCLLSQVRKPLSLSANVEHESDGNLPSGLHVEEAMFQWSGNPLANLKWRRQQTAWSPMGIQAALAPLLKLGRISAAQIFCTSLWWRSGDPG</sequence>
<dbReference type="AlphaFoldDB" id="A0A409Y0D5"/>
<accession>A0A409Y0D5</accession>
<keyword evidence="2" id="KW-1185">Reference proteome</keyword>
<proteinExistence type="predicted"/>
<evidence type="ECO:0000313" key="2">
    <source>
        <dbReference type="Proteomes" id="UP000284706"/>
    </source>
</evidence>
<gene>
    <name evidence="1" type="ORF">CVT26_005127</name>
</gene>
<dbReference type="InParanoid" id="A0A409Y0D5"/>
<name>A0A409Y0D5_9AGAR</name>
<organism evidence="1 2">
    <name type="scientific">Gymnopilus dilepis</name>
    <dbReference type="NCBI Taxonomy" id="231916"/>
    <lineage>
        <taxon>Eukaryota</taxon>
        <taxon>Fungi</taxon>
        <taxon>Dikarya</taxon>
        <taxon>Basidiomycota</taxon>
        <taxon>Agaricomycotina</taxon>
        <taxon>Agaricomycetes</taxon>
        <taxon>Agaricomycetidae</taxon>
        <taxon>Agaricales</taxon>
        <taxon>Agaricineae</taxon>
        <taxon>Hymenogastraceae</taxon>
        <taxon>Gymnopilus</taxon>
    </lineage>
</organism>
<dbReference type="EMBL" id="NHYE01001370">
    <property type="protein sequence ID" value="PPQ96455.1"/>
    <property type="molecule type" value="Genomic_DNA"/>
</dbReference>
<comment type="caution">
    <text evidence="1">The sequence shown here is derived from an EMBL/GenBank/DDBJ whole genome shotgun (WGS) entry which is preliminary data.</text>
</comment>
<evidence type="ECO:0000313" key="1">
    <source>
        <dbReference type="EMBL" id="PPQ96455.1"/>
    </source>
</evidence>
<reference evidence="1 2" key="1">
    <citation type="journal article" date="2018" name="Evol. Lett.">
        <title>Horizontal gene cluster transfer increased hallucinogenic mushroom diversity.</title>
        <authorList>
            <person name="Reynolds H.T."/>
            <person name="Vijayakumar V."/>
            <person name="Gluck-Thaler E."/>
            <person name="Korotkin H.B."/>
            <person name="Matheny P.B."/>
            <person name="Slot J.C."/>
        </authorList>
    </citation>
    <scope>NUCLEOTIDE SEQUENCE [LARGE SCALE GENOMIC DNA]</scope>
    <source>
        <strain evidence="1 2">SRW20</strain>
    </source>
</reference>
<protein>
    <submittedName>
        <fullName evidence="1">Uncharacterized protein</fullName>
    </submittedName>
</protein>